<dbReference type="AlphaFoldDB" id="D0W5J9"/>
<sequence>MPSENCFRRHFYPSANHLHPHKPLKIRYNRPQFDLSILT</sequence>
<protein>
    <submittedName>
        <fullName evidence="1">Uncharacterized protein</fullName>
    </submittedName>
</protein>
<evidence type="ECO:0000313" key="2">
    <source>
        <dbReference type="Proteomes" id="UP000003294"/>
    </source>
</evidence>
<proteinExistence type="predicted"/>
<dbReference type="EMBL" id="ACDY02000015">
    <property type="protein sequence ID" value="EEZ70927.1"/>
    <property type="molecule type" value="Genomic_DNA"/>
</dbReference>
<name>D0W5J9_NEICI</name>
<gene>
    <name evidence="1" type="ORF">NEICINOT_04968</name>
</gene>
<evidence type="ECO:0000313" key="1">
    <source>
        <dbReference type="EMBL" id="EEZ70927.1"/>
    </source>
</evidence>
<dbReference type="Proteomes" id="UP000003294">
    <property type="component" value="Unassembled WGS sequence"/>
</dbReference>
<accession>D0W5J9</accession>
<comment type="caution">
    <text evidence="1">The sequence shown here is derived from an EMBL/GenBank/DDBJ whole genome shotgun (WGS) entry which is preliminary data.</text>
</comment>
<organism evidence="1 2">
    <name type="scientific">Neisseria cinerea ATCC 14685</name>
    <dbReference type="NCBI Taxonomy" id="546262"/>
    <lineage>
        <taxon>Bacteria</taxon>
        <taxon>Pseudomonadati</taxon>
        <taxon>Pseudomonadota</taxon>
        <taxon>Betaproteobacteria</taxon>
        <taxon>Neisseriales</taxon>
        <taxon>Neisseriaceae</taxon>
        <taxon>Neisseria</taxon>
    </lineage>
</organism>
<reference evidence="1 2" key="1">
    <citation type="submission" date="2009-10" db="EMBL/GenBank/DDBJ databases">
        <authorList>
            <person name="Weinstock G."/>
            <person name="Sodergren E."/>
            <person name="Clifton S."/>
            <person name="Fulton L."/>
            <person name="Fulton B."/>
            <person name="Courtney L."/>
            <person name="Fronick C."/>
            <person name="Harrison M."/>
            <person name="Strong C."/>
            <person name="Farmer C."/>
            <person name="Delahaunty K."/>
            <person name="Markovic C."/>
            <person name="Hall O."/>
            <person name="Minx P."/>
            <person name="Tomlinson C."/>
            <person name="Mitreva M."/>
            <person name="Nelson J."/>
            <person name="Hou S."/>
            <person name="Wollam A."/>
            <person name="Pepin K.H."/>
            <person name="Johnson M."/>
            <person name="Bhonagiri V."/>
            <person name="Nash W.E."/>
            <person name="Warren W."/>
            <person name="Chinwalla A."/>
            <person name="Mardis E.R."/>
            <person name="Wilson R.K."/>
        </authorList>
    </citation>
    <scope>NUCLEOTIDE SEQUENCE [LARGE SCALE GENOMIC DNA]</scope>
    <source>
        <strain evidence="1 2">ATCC 14685</strain>
    </source>
</reference>